<gene>
    <name evidence="1" type="ORF">QE152_g24281</name>
</gene>
<keyword evidence="2" id="KW-1185">Reference proteome</keyword>
<proteinExistence type="predicted"/>
<evidence type="ECO:0000313" key="1">
    <source>
        <dbReference type="EMBL" id="KAK9717232.1"/>
    </source>
</evidence>
<protein>
    <submittedName>
        <fullName evidence="1">Uncharacterized protein</fullName>
    </submittedName>
</protein>
<name>A0AAW1KC73_POPJA</name>
<comment type="caution">
    <text evidence="1">The sequence shown here is derived from an EMBL/GenBank/DDBJ whole genome shotgun (WGS) entry which is preliminary data.</text>
</comment>
<organism evidence="1 2">
    <name type="scientific">Popillia japonica</name>
    <name type="common">Japanese beetle</name>
    <dbReference type="NCBI Taxonomy" id="7064"/>
    <lineage>
        <taxon>Eukaryota</taxon>
        <taxon>Metazoa</taxon>
        <taxon>Ecdysozoa</taxon>
        <taxon>Arthropoda</taxon>
        <taxon>Hexapoda</taxon>
        <taxon>Insecta</taxon>
        <taxon>Pterygota</taxon>
        <taxon>Neoptera</taxon>
        <taxon>Endopterygota</taxon>
        <taxon>Coleoptera</taxon>
        <taxon>Polyphaga</taxon>
        <taxon>Scarabaeiformia</taxon>
        <taxon>Scarabaeidae</taxon>
        <taxon>Rutelinae</taxon>
        <taxon>Popillia</taxon>
    </lineage>
</organism>
<dbReference type="EMBL" id="JASPKY010000245">
    <property type="protein sequence ID" value="KAK9717232.1"/>
    <property type="molecule type" value="Genomic_DNA"/>
</dbReference>
<evidence type="ECO:0000313" key="2">
    <source>
        <dbReference type="Proteomes" id="UP001458880"/>
    </source>
</evidence>
<dbReference type="Proteomes" id="UP001458880">
    <property type="component" value="Unassembled WGS sequence"/>
</dbReference>
<accession>A0AAW1KC73</accession>
<sequence>MPRLYKKKGTRTPFNDADMEQAVKDVTEHKLSLRRAREKITLSPEKLVGAPHDRISSSEVAQLGIGQDLSPEKLVGAPHDRISSSEVAQLDMAGISNIPRRNSNTEEQTHSQAIIFDLDAGRTESITFITSCQKVLEIMLKDIKLQLKAISQHHMDLHTHFQLLNGTSKIPTNEYFSNKFAHLQLPISNQEKLQRVKLTRSTREDHEDLVSLIMLLGLIKNKLTRSTREDHEDLNGTENSWAASQTEIHRVWLGSWPGGRGARNKRLLLSRACEYTSVAQSTIFCPHSSGQFLY</sequence>
<reference evidence="1 2" key="1">
    <citation type="journal article" date="2024" name="BMC Genomics">
        <title>De novo assembly and annotation of Popillia japonica's genome with initial clues to its potential as an invasive pest.</title>
        <authorList>
            <person name="Cucini C."/>
            <person name="Boschi S."/>
            <person name="Funari R."/>
            <person name="Cardaioli E."/>
            <person name="Iannotti N."/>
            <person name="Marturano G."/>
            <person name="Paoli F."/>
            <person name="Bruttini M."/>
            <person name="Carapelli A."/>
            <person name="Frati F."/>
            <person name="Nardi F."/>
        </authorList>
    </citation>
    <scope>NUCLEOTIDE SEQUENCE [LARGE SCALE GENOMIC DNA]</scope>
    <source>
        <strain evidence="1">DMR45628</strain>
    </source>
</reference>
<dbReference type="AlphaFoldDB" id="A0AAW1KC73"/>